<dbReference type="PANTHER" id="PTHR11941">
    <property type="entry name" value="ENOYL-COA HYDRATASE-RELATED"/>
    <property type="match status" value="1"/>
</dbReference>
<dbReference type="Gene3D" id="3.90.226.10">
    <property type="entry name" value="2-enoyl-CoA Hydratase, Chain A, domain 1"/>
    <property type="match status" value="1"/>
</dbReference>
<protein>
    <submittedName>
        <fullName evidence="1">Uncharacterized protein</fullName>
    </submittedName>
</protein>
<dbReference type="PANTHER" id="PTHR11941:SF45">
    <property type="entry name" value="ENOYL-COA DELTA ISOMERASE 1, MITOCHONDRIAL"/>
    <property type="match status" value="1"/>
</dbReference>
<sequence>MMNTIKSSQFILKNLTRGVRHTIETNARAFGNGAGLLDTQVNSKTGVVTVAMKRPPVNSLSLELVTELTNTMMQFEKDKCRGMILTSATPGIFTAGLDIMELYQPNPDRVKSYWTALQDMWLNLYSSSYPTAAAISGHSPGAGCLIACSCDYRAMVQGKFTIGLNETQLGLVAPSWFVDTFRNVLPKRESEHALITGKLFPTEEALKVGLVDAMVPDNNAAIEKATEYIASLSRLNFQAMAQTKLTIRYTAIKRLQDTREHDLRVFTKFVTSPEVQKGLEMYLESLKKKK</sequence>
<comment type="caution">
    <text evidence="1">The sequence shown here is derived from an EMBL/GenBank/DDBJ whole genome shotgun (WGS) entry which is preliminary data.</text>
</comment>
<evidence type="ECO:0000313" key="1">
    <source>
        <dbReference type="EMBL" id="KAK6630811.1"/>
    </source>
</evidence>
<keyword evidence="2" id="KW-1185">Reference proteome</keyword>
<evidence type="ECO:0000313" key="2">
    <source>
        <dbReference type="Proteomes" id="UP001359485"/>
    </source>
</evidence>
<gene>
    <name evidence="1" type="ORF">RUM44_002980</name>
</gene>
<accession>A0ABR1AX98</accession>
<dbReference type="Proteomes" id="UP001359485">
    <property type="component" value="Unassembled WGS sequence"/>
</dbReference>
<proteinExistence type="predicted"/>
<dbReference type="SUPFAM" id="SSF52096">
    <property type="entry name" value="ClpP/crotonase"/>
    <property type="match status" value="1"/>
</dbReference>
<dbReference type="CDD" id="cd06558">
    <property type="entry name" value="crotonase-like"/>
    <property type="match status" value="1"/>
</dbReference>
<dbReference type="EMBL" id="JAWJWF010000007">
    <property type="protein sequence ID" value="KAK6630811.1"/>
    <property type="molecule type" value="Genomic_DNA"/>
</dbReference>
<dbReference type="InterPro" id="IPR001753">
    <property type="entry name" value="Enoyl-CoA_hydra/iso"/>
</dbReference>
<dbReference type="Gene3D" id="6.10.250.170">
    <property type="match status" value="1"/>
</dbReference>
<reference evidence="1 2" key="1">
    <citation type="submission" date="2023-09" db="EMBL/GenBank/DDBJ databases">
        <title>Genomes of two closely related lineages of the louse Polyplax serrata with different host specificities.</title>
        <authorList>
            <person name="Martinu J."/>
            <person name="Tarabai H."/>
            <person name="Stefka J."/>
            <person name="Hypsa V."/>
        </authorList>
    </citation>
    <scope>NUCLEOTIDE SEQUENCE [LARGE SCALE GENOMIC DNA]</scope>
    <source>
        <strain evidence="1">98ZLc_SE</strain>
    </source>
</reference>
<dbReference type="InterPro" id="IPR029045">
    <property type="entry name" value="ClpP/crotonase-like_dom_sf"/>
</dbReference>
<name>A0ABR1AX98_POLSC</name>
<organism evidence="1 2">
    <name type="scientific">Polyplax serrata</name>
    <name type="common">Common mouse louse</name>
    <dbReference type="NCBI Taxonomy" id="468196"/>
    <lineage>
        <taxon>Eukaryota</taxon>
        <taxon>Metazoa</taxon>
        <taxon>Ecdysozoa</taxon>
        <taxon>Arthropoda</taxon>
        <taxon>Hexapoda</taxon>
        <taxon>Insecta</taxon>
        <taxon>Pterygota</taxon>
        <taxon>Neoptera</taxon>
        <taxon>Paraneoptera</taxon>
        <taxon>Psocodea</taxon>
        <taxon>Troctomorpha</taxon>
        <taxon>Phthiraptera</taxon>
        <taxon>Anoplura</taxon>
        <taxon>Polyplacidae</taxon>
        <taxon>Polyplax</taxon>
    </lineage>
</organism>
<dbReference type="Pfam" id="PF00378">
    <property type="entry name" value="ECH_1"/>
    <property type="match status" value="1"/>
</dbReference>